<feature type="compositionally biased region" description="Polar residues" evidence="7">
    <location>
        <begin position="840"/>
        <end position="850"/>
    </location>
</feature>
<organism evidence="9 10">
    <name type="scientific">Dissostichus eleginoides</name>
    <name type="common">Patagonian toothfish</name>
    <name type="synonym">Dissostichus amissus</name>
    <dbReference type="NCBI Taxonomy" id="100907"/>
    <lineage>
        <taxon>Eukaryota</taxon>
        <taxon>Metazoa</taxon>
        <taxon>Chordata</taxon>
        <taxon>Craniata</taxon>
        <taxon>Vertebrata</taxon>
        <taxon>Euteleostomi</taxon>
        <taxon>Actinopterygii</taxon>
        <taxon>Neopterygii</taxon>
        <taxon>Teleostei</taxon>
        <taxon>Neoteleostei</taxon>
        <taxon>Acanthomorphata</taxon>
        <taxon>Eupercaria</taxon>
        <taxon>Perciformes</taxon>
        <taxon>Notothenioidei</taxon>
        <taxon>Nototheniidae</taxon>
        <taxon>Dissostichus</taxon>
    </lineage>
</organism>
<dbReference type="EMBL" id="JASDAP010000013">
    <property type="protein sequence ID" value="KAK1893307.1"/>
    <property type="molecule type" value="Genomic_DNA"/>
</dbReference>
<dbReference type="AlphaFoldDB" id="A0AAD9BZL9"/>
<feature type="region of interest" description="Disordered" evidence="7">
    <location>
        <begin position="522"/>
        <end position="560"/>
    </location>
</feature>
<protein>
    <submittedName>
        <fullName evidence="9">Cell division cycle-associated protein 2</fullName>
    </submittedName>
</protein>
<gene>
    <name evidence="9" type="ORF">KUDE01_008376</name>
</gene>
<dbReference type="GO" id="GO:0051301">
    <property type="term" value="P:cell division"/>
    <property type="evidence" value="ECO:0007669"/>
    <property type="project" value="UniProtKB-KW"/>
</dbReference>
<dbReference type="PANTHER" id="PTHR21603:SF16">
    <property type="entry name" value="CELL DIVISION CYCLE-ASSOCIATED PROTEIN 2"/>
    <property type="match status" value="1"/>
</dbReference>
<dbReference type="InterPro" id="IPR029334">
    <property type="entry name" value="PP1-bd"/>
</dbReference>
<comment type="subcellular location">
    <subcellularLocation>
        <location evidence="1">Nucleus</location>
    </subcellularLocation>
</comment>
<keyword evidence="9" id="KW-0132">Cell division</keyword>
<dbReference type="GO" id="GO:0007088">
    <property type="term" value="P:regulation of mitotic nuclear division"/>
    <property type="evidence" value="ECO:0007669"/>
    <property type="project" value="TreeGrafter"/>
</dbReference>
<feature type="region of interest" description="Disordered" evidence="7">
    <location>
        <begin position="66"/>
        <end position="85"/>
    </location>
</feature>
<evidence type="ECO:0000256" key="3">
    <source>
        <dbReference type="ARBA" id="ARBA00022553"/>
    </source>
</evidence>
<reference evidence="9" key="1">
    <citation type="submission" date="2023-04" db="EMBL/GenBank/DDBJ databases">
        <title>Chromosome-level genome of Chaenocephalus aceratus.</title>
        <authorList>
            <person name="Park H."/>
        </authorList>
    </citation>
    <scope>NUCLEOTIDE SEQUENCE</scope>
    <source>
        <strain evidence="9">DE</strain>
        <tissue evidence="9">Muscle</tissue>
    </source>
</reference>
<dbReference type="Pfam" id="PF15276">
    <property type="entry name" value="PP1_bind"/>
    <property type="match status" value="1"/>
</dbReference>
<evidence type="ECO:0000256" key="4">
    <source>
        <dbReference type="ARBA" id="ARBA00022843"/>
    </source>
</evidence>
<evidence type="ECO:0000256" key="1">
    <source>
        <dbReference type="ARBA" id="ARBA00004123"/>
    </source>
</evidence>
<proteinExistence type="predicted"/>
<sequence length="883" mass="96669">MASLENNTASTDGDQKENMLTPSKVDSHPVLNDTTAPMMFSNLTPCQFGISVQSFTPVSLSNHKDKSRLAQMKARRRSSVGVRGSPETNSLIRFIAQQRMKTLPGSRTPEPVRSGPLLPRVNATLRQKMASFQSLMDMEESVICDPVPKQDSNTGGCIKTRDYLSDGNSPYEGKENHPPMTPPSKKRRLGPLQGCETEFREAPTPPFSLKEQEEKEQTGTLTSSETVHEAHAVLISQNLHDDFEDGVFELQSAGQTPPDEASAASPSLPSSPFSFPSLQEVKPSGEDAFKTKKKSVRFGYPLSPELFDKALPPSTPLKKGSTPVRAPTPRGSLYPRSVLKTPQRIESQTPETQWDLSSPMDFAASPTLAIPRNRRVPSVREDPQEEEEGKIVFPSMEDIDAEEDTESTLDLQLLTLDTAFHEESLSNSLTEIEASLCTPSLTDAGDEPASLPEEEKQPEAEPEAPTKSRNRRKKQPEEMEPTMRLTHSALKSAAVKVATLRWSRHVDRSRYGPRVYVCKNPNLSPITEKPPPHRLTPTAQQTPPHSCTAPNHETHLNPEFSNDTQATVDLTNVLENPSEDAVTSPPSCTESPTGKRRKASVQRKRSSGQKKMKVSCAEDFLLVNRSEGTTEELREDEHTTNQEASRETPVPEEEVDAEQNLHTPAQTPCTDSEGKSENHGSVDAPNSGGGSHKTLTVQRKTSRGRRGSRNVCVKMEQAEPLQTLPEEEAQEQEDNIRSSSDSQEEEGGVAGAAPVNLAPVNLAPVNLAPVNLAPVNLAPVNLAPVNLAPVNLAPVSPAPVNPAPLDPAPLDLAPWQDYLHFEDVFKPVASRGRKVRRSLRNQSSVKQDSSAGGMVWVPHTSPESLKGFRRRQRLSAAPLPPPL</sequence>
<keyword evidence="10" id="KW-1185">Reference proteome</keyword>
<evidence type="ECO:0000313" key="10">
    <source>
        <dbReference type="Proteomes" id="UP001228049"/>
    </source>
</evidence>
<feature type="region of interest" description="Disordered" evidence="7">
    <location>
        <begin position="252"/>
        <end position="406"/>
    </location>
</feature>
<dbReference type="PANTHER" id="PTHR21603">
    <property type="entry name" value="ANTIGEN KI-67-LIKE PROTEIN"/>
    <property type="match status" value="1"/>
</dbReference>
<feature type="compositionally biased region" description="Basic and acidic residues" evidence="7">
    <location>
        <begin position="631"/>
        <end position="646"/>
    </location>
</feature>
<keyword evidence="6" id="KW-0131">Cell cycle</keyword>
<keyword evidence="3" id="KW-0597">Phosphoprotein</keyword>
<dbReference type="GO" id="GO:0005634">
    <property type="term" value="C:nucleus"/>
    <property type="evidence" value="ECO:0007669"/>
    <property type="project" value="UniProtKB-SubCell"/>
</dbReference>
<feature type="domain" description="PP1-binding" evidence="8">
    <location>
        <begin position="292"/>
        <end position="352"/>
    </location>
</feature>
<feature type="region of interest" description="Disordered" evidence="7">
    <location>
        <begin position="575"/>
        <end position="613"/>
    </location>
</feature>
<feature type="region of interest" description="Disordered" evidence="7">
    <location>
        <begin position="439"/>
        <end position="485"/>
    </location>
</feature>
<feature type="region of interest" description="Disordered" evidence="7">
    <location>
        <begin position="832"/>
        <end position="883"/>
    </location>
</feature>
<feature type="compositionally biased region" description="Polar residues" evidence="7">
    <location>
        <begin position="1"/>
        <end position="12"/>
    </location>
</feature>
<feature type="compositionally biased region" description="Polar residues" evidence="7">
    <location>
        <begin position="344"/>
        <end position="356"/>
    </location>
</feature>
<evidence type="ECO:0000313" key="9">
    <source>
        <dbReference type="EMBL" id="KAK1893307.1"/>
    </source>
</evidence>
<name>A0AAD9BZL9_DISEL</name>
<feature type="region of interest" description="Disordered" evidence="7">
    <location>
        <begin position="627"/>
        <end position="750"/>
    </location>
</feature>
<dbReference type="Proteomes" id="UP001228049">
    <property type="component" value="Unassembled WGS sequence"/>
</dbReference>
<evidence type="ECO:0000256" key="5">
    <source>
        <dbReference type="ARBA" id="ARBA00023242"/>
    </source>
</evidence>
<feature type="compositionally biased region" description="Polar residues" evidence="7">
    <location>
        <begin position="537"/>
        <end position="551"/>
    </location>
</feature>
<evidence type="ECO:0000256" key="7">
    <source>
        <dbReference type="SAM" id="MobiDB-lite"/>
    </source>
</evidence>
<dbReference type="GO" id="GO:0051983">
    <property type="term" value="P:regulation of chromosome segregation"/>
    <property type="evidence" value="ECO:0007669"/>
    <property type="project" value="TreeGrafter"/>
</dbReference>
<feature type="compositionally biased region" description="Low complexity" evidence="7">
    <location>
        <begin position="261"/>
        <end position="278"/>
    </location>
</feature>
<evidence type="ECO:0000259" key="8">
    <source>
        <dbReference type="Pfam" id="PF15276"/>
    </source>
</evidence>
<feature type="compositionally biased region" description="Basic residues" evidence="7">
    <location>
        <begin position="594"/>
        <end position="613"/>
    </location>
</feature>
<accession>A0AAD9BZL9</accession>
<feature type="region of interest" description="Disordered" evidence="7">
    <location>
        <begin position="1"/>
        <end position="29"/>
    </location>
</feature>
<evidence type="ECO:0000256" key="2">
    <source>
        <dbReference type="ARBA" id="ARBA00022499"/>
    </source>
</evidence>
<evidence type="ECO:0000256" key="6">
    <source>
        <dbReference type="ARBA" id="ARBA00023306"/>
    </source>
</evidence>
<feature type="compositionally biased region" description="Acidic residues" evidence="7">
    <location>
        <begin position="397"/>
        <end position="406"/>
    </location>
</feature>
<keyword evidence="5" id="KW-0539">Nucleus</keyword>
<keyword evidence="2" id="KW-1017">Isopeptide bond</keyword>
<feature type="compositionally biased region" description="Polar residues" evidence="7">
    <location>
        <begin position="660"/>
        <end position="670"/>
    </location>
</feature>
<comment type="caution">
    <text evidence="9">The sequence shown here is derived from an EMBL/GenBank/DDBJ whole genome shotgun (WGS) entry which is preliminary data.</text>
</comment>
<keyword evidence="4" id="KW-0832">Ubl conjugation</keyword>
<dbReference type="GO" id="GO:0005694">
    <property type="term" value="C:chromosome"/>
    <property type="evidence" value="ECO:0007669"/>
    <property type="project" value="TreeGrafter"/>
</dbReference>
<feature type="region of interest" description="Disordered" evidence="7">
    <location>
        <begin position="164"/>
        <end position="225"/>
    </location>
</feature>